<dbReference type="GeneID" id="20525224"/>
<proteinExistence type="predicted"/>
<keyword evidence="1" id="KW-0812">Transmembrane</keyword>
<evidence type="ECO:0000256" key="1">
    <source>
        <dbReference type="SAM" id="Phobius"/>
    </source>
</evidence>
<accession>A0A058ZEZ2</accession>
<gene>
    <name evidence="2" type="ORF">H696_00499</name>
</gene>
<keyword evidence="1" id="KW-0472">Membrane</keyword>
<keyword evidence="1" id="KW-1133">Transmembrane helix</keyword>
<feature type="transmembrane region" description="Helical" evidence="1">
    <location>
        <begin position="20"/>
        <end position="42"/>
    </location>
</feature>
<dbReference type="AlphaFoldDB" id="A0A058ZEZ2"/>
<evidence type="ECO:0000313" key="3">
    <source>
        <dbReference type="Proteomes" id="UP000030693"/>
    </source>
</evidence>
<dbReference type="Proteomes" id="UP000030693">
    <property type="component" value="Unassembled WGS sequence"/>
</dbReference>
<organism evidence="2">
    <name type="scientific">Fonticula alba</name>
    <name type="common">Slime mold</name>
    <dbReference type="NCBI Taxonomy" id="691883"/>
    <lineage>
        <taxon>Eukaryota</taxon>
        <taxon>Rotosphaerida</taxon>
        <taxon>Fonticulaceae</taxon>
        <taxon>Fonticula</taxon>
    </lineage>
</organism>
<sequence>MRHSRGESIALTPSRPRRRLMSSMLMVGLVLVGLIGAVAFFASSGSPADSYNMGMLGLSGKKTGHPRPPSVS</sequence>
<dbReference type="RefSeq" id="XP_009492645.1">
    <property type="nucleotide sequence ID" value="XM_009494370.1"/>
</dbReference>
<dbReference type="EMBL" id="KB932201">
    <property type="protein sequence ID" value="KCV72944.1"/>
    <property type="molecule type" value="Genomic_DNA"/>
</dbReference>
<name>A0A058ZEZ2_FONAL</name>
<evidence type="ECO:0000313" key="2">
    <source>
        <dbReference type="EMBL" id="KCV72944.1"/>
    </source>
</evidence>
<reference evidence="2" key="1">
    <citation type="submission" date="2013-04" db="EMBL/GenBank/DDBJ databases">
        <title>The Genome Sequence of Fonticula alba ATCC 38817.</title>
        <authorList>
            <consortium name="The Broad Institute Genomics Platform"/>
            <person name="Russ C."/>
            <person name="Cuomo C."/>
            <person name="Burger G."/>
            <person name="Gray M.W."/>
            <person name="Holland P.W.H."/>
            <person name="King N."/>
            <person name="Lang F.B.F."/>
            <person name="Roger A.J."/>
            <person name="Ruiz-Trillo I."/>
            <person name="Brown M."/>
            <person name="Walker B."/>
            <person name="Young S."/>
            <person name="Zeng Q."/>
            <person name="Gargeya S."/>
            <person name="Fitzgerald M."/>
            <person name="Haas B."/>
            <person name="Abouelleil A."/>
            <person name="Allen A.W."/>
            <person name="Alvarado L."/>
            <person name="Arachchi H.M."/>
            <person name="Berlin A.M."/>
            <person name="Chapman S.B."/>
            <person name="Gainer-Dewar J."/>
            <person name="Goldberg J."/>
            <person name="Griggs A."/>
            <person name="Gujja S."/>
            <person name="Hansen M."/>
            <person name="Howarth C."/>
            <person name="Imamovic A."/>
            <person name="Ireland A."/>
            <person name="Larimer J."/>
            <person name="McCowan C."/>
            <person name="Murphy C."/>
            <person name="Pearson M."/>
            <person name="Poon T.W."/>
            <person name="Priest M."/>
            <person name="Roberts A."/>
            <person name="Saif S."/>
            <person name="Shea T."/>
            <person name="Sisk P."/>
            <person name="Sykes S."/>
            <person name="Wortman J."/>
            <person name="Nusbaum C."/>
            <person name="Birren B."/>
        </authorList>
    </citation>
    <scope>NUCLEOTIDE SEQUENCE [LARGE SCALE GENOMIC DNA]</scope>
    <source>
        <strain evidence="2">ATCC 38817</strain>
    </source>
</reference>
<protein>
    <submittedName>
        <fullName evidence="2">Uncharacterized protein</fullName>
    </submittedName>
</protein>
<keyword evidence="3" id="KW-1185">Reference proteome</keyword>